<name>A0A7S8FCB4_9BACT</name>
<reference evidence="1 2" key="1">
    <citation type="journal article" date="2020" name="ISME J.">
        <title>Enrichment and physiological characterization of a novel comammox Nitrospira indicates ammonium inhibition of complete nitrification.</title>
        <authorList>
            <person name="Sakoula D."/>
            <person name="Koch H."/>
            <person name="Frank J."/>
            <person name="Jetten M.S.M."/>
            <person name="van Kessel M.A.H.J."/>
            <person name="Lucker S."/>
        </authorList>
    </citation>
    <scope>NUCLEOTIDE SEQUENCE [LARGE SCALE GENOMIC DNA]</scope>
    <source>
        <strain evidence="1">Comreactor17</strain>
    </source>
</reference>
<gene>
    <name evidence="1" type="ORF">Nkreftii_000931</name>
</gene>
<evidence type="ECO:0000313" key="2">
    <source>
        <dbReference type="Proteomes" id="UP000593737"/>
    </source>
</evidence>
<dbReference type="PANTHER" id="PTHR40266">
    <property type="entry name" value="TOXIN HIGB-1"/>
    <property type="match status" value="1"/>
</dbReference>
<accession>A0A7S8FCB4</accession>
<dbReference type="InterPro" id="IPR007711">
    <property type="entry name" value="HigB-1"/>
</dbReference>
<dbReference type="Gene3D" id="3.30.2310.20">
    <property type="entry name" value="RelE-like"/>
    <property type="match status" value="1"/>
</dbReference>
<dbReference type="AlphaFoldDB" id="A0A7S8FCB4"/>
<evidence type="ECO:0000313" key="1">
    <source>
        <dbReference type="EMBL" id="QPD03157.1"/>
    </source>
</evidence>
<sequence length="96" mass="11060">MIIRSVRHQGLKRLIEANQTRGLRPDLVNRVRNILTALAVAEDMKMFRASAPPGWRVHRLSGDRKGIWSISTSGNWRITFEEEDGYVGDLNLEDYH</sequence>
<dbReference type="SUPFAM" id="SSF143011">
    <property type="entry name" value="RelE-like"/>
    <property type="match status" value="1"/>
</dbReference>
<protein>
    <submittedName>
        <fullName evidence="1">Plasmid maintenance system killer</fullName>
    </submittedName>
</protein>
<dbReference type="EMBL" id="CP047423">
    <property type="protein sequence ID" value="QPD03157.1"/>
    <property type="molecule type" value="Genomic_DNA"/>
</dbReference>
<dbReference type="InterPro" id="IPR035093">
    <property type="entry name" value="RelE/ParE_toxin_dom_sf"/>
</dbReference>
<organism evidence="1 2">
    <name type="scientific">Candidatus Nitrospira kreftii</name>
    <dbReference type="NCBI Taxonomy" id="2652173"/>
    <lineage>
        <taxon>Bacteria</taxon>
        <taxon>Pseudomonadati</taxon>
        <taxon>Nitrospirota</taxon>
        <taxon>Nitrospiria</taxon>
        <taxon>Nitrospirales</taxon>
        <taxon>Nitrospiraceae</taxon>
        <taxon>Nitrospira</taxon>
    </lineage>
</organism>
<dbReference type="KEGG" id="nkf:Nkreftii_000931"/>
<dbReference type="PANTHER" id="PTHR40266:SF2">
    <property type="entry name" value="TOXIN HIGB-1"/>
    <property type="match status" value="1"/>
</dbReference>
<proteinExistence type="predicted"/>
<dbReference type="Proteomes" id="UP000593737">
    <property type="component" value="Chromosome"/>
</dbReference>
<dbReference type="Pfam" id="PF05015">
    <property type="entry name" value="HigB-like_toxin"/>
    <property type="match status" value="1"/>
</dbReference>